<evidence type="ECO:0000313" key="2">
    <source>
        <dbReference type="EMBL" id="KAG6112695.1"/>
    </source>
</evidence>
<gene>
    <name evidence="2" type="ORF">E4U13_004193</name>
</gene>
<dbReference type="EMBL" id="SRQM01000325">
    <property type="protein sequence ID" value="KAG6112695.1"/>
    <property type="molecule type" value="Genomic_DNA"/>
</dbReference>
<keyword evidence="3" id="KW-1185">Reference proteome</keyword>
<accession>A0A9P7TRW6</accession>
<reference evidence="2 3" key="1">
    <citation type="journal article" date="2020" name="bioRxiv">
        <title>Whole genome comparisons of ergot fungi reveals the divergence and evolution of species within the genus Claviceps are the result of varying mechanisms driving genome evolution and host range expansion.</title>
        <authorList>
            <person name="Wyka S.A."/>
            <person name="Mondo S.J."/>
            <person name="Liu M."/>
            <person name="Dettman J."/>
            <person name="Nalam V."/>
            <person name="Broders K.D."/>
        </authorList>
    </citation>
    <scope>NUCLEOTIDE SEQUENCE [LARGE SCALE GENOMIC DNA]</scope>
    <source>
        <strain evidence="2 3">LM576</strain>
    </source>
</reference>
<dbReference type="AlphaFoldDB" id="A0A9P7TRW6"/>
<feature type="compositionally biased region" description="Polar residues" evidence="1">
    <location>
        <begin position="49"/>
        <end position="63"/>
    </location>
</feature>
<evidence type="ECO:0000256" key="1">
    <source>
        <dbReference type="SAM" id="MobiDB-lite"/>
    </source>
</evidence>
<sequence>MLEPQPKQHGNIHPFVPATPSPISKRTARVHASLSVKAAEPQARGVHPQNGQVISDPGSSSELLTPFSISEPHHFDRRYQRSPAYRESGAGRAQNSSFPRQKDVGPPSVAAEKEIPVNLEPPLLLHPATYVMPFDMPLPADRRISKLHPLGFLRIKVKITKRLELLRRLVQGGEDSDRRYLYQIASQEHNATEPTRRNRDTEKSGTLTLILVWRIKTKTLDKQQDGH</sequence>
<protein>
    <submittedName>
        <fullName evidence="2">Uncharacterized protein</fullName>
    </submittedName>
</protein>
<dbReference type="Proteomes" id="UP000732380">
    <property type="component" value="Unassembled WGS sequence"/>
</dbReference>
<name>A0A9P7TRW6_9HYPO</name>
<organism evidence="2 3">
    <name type="scientific">Claviceps humidiphila</name>
    <dbReference type="NCBI Taxonomy" id="1294629"/>
    <lineage>
        <taxon>Eukaryota</taxon>
        <taxon>Fungi</taxon>
        <taxon>Dikarya</taxon>
        <taxon>Ascomycota</taxon>
        <taxon>Pezizomycotina</taxon>
        <taxon>Sordariomycetes</taxon>
        <taxon>Hypocreomycetidae</taxon>
        <taxon>Hypocreales</taxon>
        <taxon>Clavicipitaceae</taxon>
        <taxon>Claviceps</taxon>
    </lineage>
</organism>
<proteinExistence type="predicted"/>
<evidence type="ECO:0000313" key="3">
    <source>
        <dbReference type="Proteomes" id="UP000732380"/>
    </source>
</evidence>
<feature type="region of interest" description="Disordered" evidence="1">
    <location>
        <begin position="1"/>
        <end position="109"/>
    </location>
</feature>
<comment type="caution">
    <text evidence="2">The sequence shown here is derived from an EMBL/GenBank/DDBJ whole genome shotgun (WGS) entry which is preliminary data.</text>
</comment>